<evidence type="ECO:0000313" key="3">
    <source>
        <dbReference type="Proteomes" id="UP001152321"/>
    </source>
</evidence>
<keyword evidence="3" id="KW-1185">Reference proteome</keyword>
<dbReference type="RefSeq" id="WP_277578654.1">
    <property type="nucleotide sequence ID" value="NZ_JANRMI010000003.1"/>
</dbReference>
<reference evidence="2" key="1">
    <citation type="submission" date="2022-08" db="EMBL/GenBank/DDBJ databases">
        <title>Novel Bdellovibrio Species Isolated from Svalbard: Designation Bdellovibrio svalbardensis.</title>
        <authorList>
            <person name="Mitchell R.J."/>
            <person name="Choi S.Y."/>
        </authorList>
    </citation>
    <scope>NUCLEOTIDE SEQUENCE</scope>
    <source>
        <strain evidence="2">PAP01</strain>
    </source>
</reference>
<evidence type="ECO:0000313" key="2">
    <source>
        <dbReference type="EMBL" id="MDG0817179.1"/>
    </source>
</evidence>
<keyword evidence="1" id="KW-1133">Transmembrane helix</keyword>
<dbReference type="EMBL" id="JANRMI010000003">
    <property type="protein sequence ID" value="MDG0817179.1"/>
    <property type="molecule type" value="Genomic_DNA"/>
</dbReference>
<name>A0ABT6DKU3_9BACT</name>
<proteinExistence type="predicted"/>
<gene>
    <name evidence="2" type="ORF">NWE73_12430</name>
</gene>
<dbReference type="Proteomes" id="UP001152321">
    <property type="component" value="Unassembled WGS sequence"/>
</dbReference>
<keyword evidence="1" id="KW-0812">Transmembrane</keyword>
<protein>
    <submittedName>
        <fullName evidence="2">Uncharacterized protein</fullName>
    </submittedName>
</protein>
<comment type="caution">
    <text evidence="2">The sequence shown here is derived from an EMBL/GenBank/DDBJ whole genome shotgun (WGS) entry which is preliminary data.</text>
</comment>
<accession>A0ABT6DKU3</accession>
<keyword evidence="1" id="KW-0472">Membrane</keyword>
<organism evidence="2 3">
    <name type="scientific">Bdellovibrio svalbardensis</name>
    <dbReference type="NCBI Taxonomy" id="2972972"/>
    <lineage>
        <taxon>Bacteria</taxon>
        <taxon>Pseudomonadati</taxon>
        <taxon>Bdellovibrionota</taxon>
        <taxon>Bdellovibrionia</taxon>
        <taxon>Bdellovibrionales</taxon>
        <taxon>Pseudobdellovibrionaceae</taxon>
        <taxon>Bdellovibrio</taxon>
    </lineage>
</organism>
<sequence length="59" mass="6075">MRCGDDVIKSELLGVKLCAAVLAGVIIADIYIFAAEPHGMIGPGSNVGPQPQNTGQLKP</sequence>
<feature type="transmembrane region" description="Helical" evidence="1">
    <location>
        <begin position="12"/>
        <end position="34"/>
    </location>
</feature>
<evidence type="ECO:0000256" key="1">
    <source>
        <dbReference type="SAM" id="Phobius"/>
    </source>
</evidence>